<proteinExistence type="predicted"/>
<sequence length="453" mass="47935">MADEIRQALARLAEPVVPQPDPYQRLLRRVRRRRRRQTAVTGVAALVLAAVTIPPVGLVGLLRSDEPTLATAAYQPASPIDDPMVRRLLDSPTRGNLAGDTALVATIEREYRAARAELLVDPSLDEVRVLFAHDAPGARVVMVAYLDDSHALIRHGSGPEGASVPELLDKTGTPDEPQELTPYLIFGRHSPVDGDHSADLAVGLAPAGCQVETSHDGRLQPDGSVIRSWQPVGTDGYMVRATGEPAGRWQFTCDGIVRYAGPGAQIGVRTNVPLSPALRPDLSAAAVRDLRDMLDGGGLTSSTPQVLWTGRLPTKLPDPPAAVLVRSCSTDDGCAALLKADARVLAGPESAVLTFDRTGIGSSDLVAVPLPAGTTGVLVAGPTSAARAELVDARGSTLTDGTLTNGIGIFEIDHRKVAKVRILDSADQPLLTAATPHLATDRYEFAEPTVWAW</sequence>
<protein>
    <submittedName>
        <fullName evidence="3">Uncharacterized protein</fullName>
    </submittedName>
</protein>
<name>A0ABQ4HVH6_9ACTN</name>
<gene>
    <name evidence="3" type="ORF">Van01_28820</name>
</gene>
<keyword evidence="2" id="KW-0472">Membrane</keyword>
<feature type="transmembrane region" description="Helical" evidence="2">
    <location>
        <begin position="38"/>
        <end position="62"/>
    </location>
</feature>
<comment type="caution">
    <text evidence="3">The sequence shown here is derived from an EMBL/GenBank/DDBJ whole genome shotgun (WGS) entry which is preliminary data.</text>
</comment>
<dbReference type="Proteomes" id="UP000647017">
    <property type="component" value="Unassembled WGS sequence"/>
</dbReference>
<evidence type="ECO:0000256" key="1">
    <source>
        <dbReference type="SAM" id="MobiDB-lite"/>
    </source>
</evidence>
<keyword evidence="4" id="KW-1185">Reference proteome</keyword>
<evidence type="ECO:0000313" key="3">
    <source>
        <dbReference type="EMBL" id="GIJ09668.1"/>
    </source>
</evidence>
<keyword evidence="2" id="KW-0812">Transmembrane</keyword>
<feature type="region of interest" description="Disordered" evidence="1">
    <location>
        <begin position="156"/>
        <end position="175"/>
    </location>
</feature>
<reference evidence="3 4" key="1">
    <citation type="submission" date="2021-01" db="EMBL/GenBank/DDBJ databases">
        <title>Whole genome shotgun sequence of Verrucosispora andamanensis NBRC 109075.</title>
        <authorList>
            <person name="Komaki H."/>
            <person name="Tamura T."/>
        </authorList>
    </citation>
    <scope>NUCLEOTIDE SEQUENCE [LARGE SCALE GENOMIC DNA]</scope>
    <source>
        <strain evidence="3 4">NBRC 109075</strain>
    </source>
</reference>
<evidence type="ECO:0000256" key="2">
    <source>
        <dbReference type="SAM" id="Phobius"/>
    </source>
</evidence>
<accession>A0ABQ4HVH6</accession>
<evidence type="ECO:0000313" key="4">
    <source>
        <dbReference type="Proteomes" id="UP000647017"/>
    </source>
</evidence>
<organism evidence="3 4">
    <name type="scientific">Micromonospora andamanensis</name>
    <dbReference type="NCBI Taxonomy" id="1287068"/>
    <lineage>
        <taxon>Bacteria</taxon>
        <taxon>Bacillati</taxon>
        <taxon>Actinomycetota</taxon>
        <taxon>Actinomycetes</taxon>
        <taxon>Micromonosporales</taxon>
        <taxon>Micromonosporaceae</taxon>
        <taxon>Micromonospora</taxon>
    </lineage>
</organism>
<keyword evidence="2" id="KW-1133">Transmembrane helix</keyword>
<dbReference type="EMBL" id="BOOZ01000014">
    <property type="protein sequence ID" value="GIJ09668.1"/>
    <property type="molecule type" value="Genomic_DNA"/>
</dbReference>
<dbReference type="RefSeq" id="WP_204007009.1">
    <property type="nucleotide sequence ID" value="NZ_BOOZ01000014.1"/>
</dbReference>